<dbReference type="InterPro" id="IPR043129">
    <property type="entry name" value="ATPase_NBD"/>
</dbReference>
<dbReference type="SUPFAM" id="SSF53067">
    <property type="entry name" value="Actin-like ATPase domain"/>
    <property type="match status" value="2"/>
</dbReference>
<evidence type="ECO:0000256" key="3">
    <source>
        <dbReference type="ARBA" id="ARBA00022741"/>
    </source>
</evidence>
<evidence type="ECO:0000256" key="1">
    <source>
        <dbReference type="ARBA" id="ARBA00009156"/>
    </source>
</evidence>
<dbReference type="Pfam" id="PF02782">
    <property type="entry name" value="FGGY_C"/>
    <property type="match status" value="1"/>
</dbReference>
<dbReference type="InterPro" id="IPR018484">
    <property type="entry name" value="FGGY_N"/>
</dbReference>
<evidence type="ECO:0000256" key="2">
    <source>
        <dbReference type="ARBA" id="ARBA00022679"/>
    </source>
</evidence>
<keyword evidence="4 9" id="KW-0418">Kinase</keyword>
<dbReference type="InterPro" id="IPR018483">
    <property type="entry name" value="Carb_kinase_FGGY_CS"/>
</dbReference>
<protein>
    <recommendedName>
        <fullName evidence="6">ATP:glycerol 3-phosphotransferase</fullName>
    </recommendedName>
</protein>
<name>A0ABW6K2C5_9BACI</name>
<dbReference type="InterPro" id="IPR000577">
    <property type="entry name" value="Carb_kinase_FGGY"/>
</dbReference>
<dbReference type="GO" id="GO:0016301">
    <property type="term" value="F:kinase activity"/>
    <property type="evidence" value="ECO:0007669"/>
    <property type="project" value="UniProtKB-KW"/>
</dbReference>
<feature type="domain" description="Carbohydrate kinase FGGY C-terminal" evidence="8">
    <location>
        <begin position="262"/>
        <end position="449"/>
    </location>
</feature>
<dbReference type="NCBIfam" id="NF000756">
    <property type="entry name" value="PRK00047.1"/>
    <property type="match status" value="1"/>
</dbReference>
<dbReference type="EMBL" id="JBIACJ010000007">
    <property type="protein sequence ID" value="MFE8697460.1"/>
    <property type="molecule type" value="Genomic_DNA"/>
</dbReference>
<keyword evidence="3" id="KW-0547">Nucleotide-binding</keyword>
<dbReference type="Pfam" id="PF00370">
    <property type="entry name" value="FGGY_N"/>
    <property type="match status" value="1"/>
</dbReference>
<keyword evidence="2" id="KW-0808">Transferase</keyword>
<proteinExistence type="inferred from homology"/>
<organism evidence="9 10">
    <name type="scientific">Cytobacillus mangrovibacter</name>
    <dbReference type="NCBI Taxonomy" id="3299024"/>
    <lineage>
        <taxon>Bacteria</taxon>
        <taxon>Bacillati</taxon>
        <taxon>Bacillota</taxon>
        <taxon>Bacilli</taxon>
        <taxon>Bacillales</taxon>
        <taxon>Bacillaceae</taxon>
        <taxon>Cytobacillus</taxon>
    </lineage>
</organism>
<comment type="caution">
    <text evidence="9">The sequence shown here is derived from an EMBL/GenBank/DDBJ whole genome shotgun (WGS) entry which is preliminary data.</text>
</comment>
<gene>
    <name evidence="9" type="ORF">ACFYKT_14040</name>
</gene>
<accession>A0ABW6K2C5</accession>
<dbReference type="PROSITE" id="PS00933">
    <property type="entry name" value="FGGY_KINASES_1"/>
    <property type="match status" value="1"/>
</dbReference>
<dbReference type="PANTHER" id="PTHR10196">
    <property type="entry name" value="SUGAR KINASE"/>
    <property type="match status" value="1"/>
</dbReference>
<evidence type="ECO:0000256" key="5">
    <source>
        <dbReference type="ARBA" id="ARBA00022840"/>
    </source>
</evidence>
<keyword evidence="10" id="KW-1185">Reference proteome</keyword>
<comment type="similarity">
    <text evidence="1">Belongs to the FGGY kinase family.</text>
</comment>
<evidence type="ECO:0000259" key="8">
    <source>
        <dbReference type="Pfam" id="PF02782"/>
    </source>
</evidence>
<dbReference type="Proteomes" id="UP001601058">
    <property type="component" value="Unassembled WGS sequence"/>
</dbReference>
<evidence type="ECO:0000313" key="9">
    <source>
        <dbReference type="EMBL" id="MFE8697460.1"/>
    </source>
</evidence>
<reference evidence="9 10" key="1">
    <citation type="submission" date="2024-08" db="EMBL/GenBank/DDBJ databases">
        <title>Two novel Cytobacillus novel species.</title>
        <authorList>
            <person name="Liu G."/>
        </authorList>
    </citation>
    <scope>NUCLEOTIDE SEQUENCE [LARGE SCALE GENOMIC DNA]</scope>
    <source>
        <strain evidence="9 10">FJAT-53684</strain>
    </source>
</reference>
<dbReference type="PIRSF" id="PIRSF000538">
    <property type="entry name" value="GlpK"/>
    <property type="match status" value="1"/>
</dbReference>
<evidence type="ECO:0000256" key="6">
    <source>
        <dbReference type="ARBA" id="ARBA00043149"/>
    </source>
</evidence>
<sequence length="497" mass="55542">MEREFLLTLDQSTSGTKALLINKKGQIISKCTREHKQYYPQAGWVEHDPNEIYENVKITIREVLASSGTSPDQLASISITNQRETALIWDRETGEPIHKAIVWQCRRTASMCEEMKIDGHEPFIRSKTGLLLDPYFSATKWKWLLDQMNDQKIKGNWLAGTMDSWLIWKLTGGAVHATDYTNASRTLLFNIHSLQWDKELIHLFGLEELTLPEVKVSDDIFGYFSDPDIFEKTSSPIPICGVMGDSQAALFAQRCTKPGMVKTTYGTGSSVLMNVGSKPVSGADGLVTALAWKLKDETQFALEGIIHTSGDSLKWAKDNLNLFETYDDLEQLISSVEDTDGVYVVPAFVGLGAPYWDANTRAAFIGMNRSTTRAHLLRACIESIAYQVYDVIDLMNKETNIPIFELRGDGGASKNAILMQLQSEILDKPVITSKTAELSAFGAAYAGGRGIGFWNDEEIDHIYQTEGTYIPSWSKDKRLQKLTGWHSAVRSVLTSKK</sequence>
<feature type="domain" description="Carbohydrate kinase FGGY N-terminal" evidence="7">
    <location>
        <begin position="6"/>
        <end position="251"/>
    </location>
</feature>
<evidence type="ECO:0000313" key="10">
    <source>
        <dbReference type="Proteomes" id="UP001601058"/>
    </source>
</evidence>
<dbReference type="Gene3D" id="3.30.420.40">
    <property type="match status" value="2"/>
</dbReference>
<dbReference type="RefSeq" id="WP_389220686.1">
    <property type="nucleotide sequence ID" value="NZ_JBIACJ010000007.1"/>
</dbReference>
<dbReference type="InterPro" id="IPR018485">
    <property type="entry name" value="FGGY_C"/>
</dbReference>
<dbReference type="CDD" id="cd07769">
    <property type="entry name" value="ASKHA_NBD_FGGY_GK"/>
    <property type="match status" value="1"/>
</dbReference>
<evidence type="ECO:0000256" key="4">
    <source>
        <dbReference type="ARBA" id="ARBA00022777"/>
    </source>
</evidence>
<dbReference type="PANTHER" id="PTHR10196:SF69">
    <property type="entry name" value="GLYCEROL KINASE"/>
    <property type="match status" value="1"/>
</dbReference>
<evidence type="ECO:0000259" key="7">
    <source>
        <dbReference type="Pfam" id="PF00370"/>
    </source>
</evidence>
<keyword evidence="5" id="KW-0067">ATP-binding</keyword>